<feature type="domain" description="D-isomer specific 2-hydroxyacid dehydrogenase NAD-binding" evidence="6">
    <location>
        <begin position="114"/>
        <end position="292"/>
    </location>
</feature>
<comment type="caution">
    <text evidence="7">The sequence shown here is derived from an EMBL/GenBank/DDBJ whole genome shotgun (WGS) entry which is preliminary data.</text>
</comment>
<evidence type="ECO:0000256" key="2">
    <source>
        <dbReference type="ARBA" id="ARBA00023002"/>
    </source>
</evidence>
<evidence type="ECO:0000259" key="5">
    <source>
        <dbReference type="Pfam" id="PF00389"/>
    </source>
</evidence>
<dbReference type="InterPro" id="IPR006139">
    <property type="entry name" value="D-isomer_2_OHA_DH_cat_dom"/>
</dbReference>
<dbReference type="AlphaFoldDB" id="A0A1G2MBS0"/>
<dbReference type="GO" id="GO:0016618">
    <property type="term" value="F:hydroxypyruvate reductase [NAD(P)H] activity"/>
    <property type="evidence" value="ECO:0007669"/>
    <property type="project" value="TreeGrafter"/>
</dbReference>
<reference evidence="7 8" key="1">
    <citation type="journal article" date="2016" name="Nat. Commun.">
        <title>Thousands of microbial genomes shed light on interconnected biogeochemical processes in an aquifer system.</title>
        <authorList>
            <person name="Anantharaman K."/>
            <person name="Brown C.T."/>
            <person name="Hug L.A."/>
            <person name="Sharon I."/>
            <person name="Castelle C.J."/>
            <person name="Probst A.J."/>
            <person name="Thomas B.C."/>
            <person name="Singh A."/>
            <person name="Wilkins M.J."/>
            <person name="Karaoz U."/>
            <person name="Brodie E.L."/>
            <person name="Williams K.H."/>
            <person name="Hubbard S.S."/>
            <person name="Banfield J.F."/>
        </authorList>
    </citation>
    <scope>NUCLEOTIDE SEQUENCE [LARGE SCALE GENOMIC DNA]</scope>
</reference>
<dbReference type="SUPFAM" id="SSF52283">
    <property type="entry name" value="Formate/glycerate dehydrogenase catalytic domain-like"/>
    <property type="match status" value="1"/>
</dbReference>
<dbReference type="PROSITE" id="PS00670">
    <property type="entry name" value="D_2_HYDROXYACID_DH_2"/>
    <property type="match status" value="1"/>
</dbReference>
<accession>A0A1G2MBS0</accession>
<dbReference type="GO" id="GO:0030267">
    <property type="term" value="F:glyoxylate reductase (NADPH) activity"/>
    <property type="evidence" value="ECO:0007669"/>
    <property type="project" value="TreeGrafter"/>
</dbReference>
<dbReference type="Gene3D" id="3.40.50.720">
    <property type="entry name" value="NAD(P)-binding Rossmann-like Domain"/>
    <property type="match status" value="2"/>
</dbReference>
<organism evidence="7 8">
    <name type="scientific">Candidatus Taylorbacteria bacterium RIFCSPHIGHO2_02_49_25</name>
    <dbReference type="NCBI Taxonomy" id="1802305"/>
    <lineage>
        <taxon>Bacteria</taxon>
        <taxon>Candidatus Tayloriibacteriota</taxon>
    </lineage>
</organism>
<dbReference type="InterPro" id="IPR036291">
    <property type="entry name" value="NAD(P)-bd_dom_sf"/>
</dbReference>
<sequence>MYRERVFVTRKIPGNGLAMLREAGFEVDVSSKDRPLSKQELIKALRKKPYDAVLSLLTDQIDAEVFDAAPTVKIVANYAIGFNNIDLAEAKRRGVFVTNTPGGGADRVTEHTWGLILALTCRIVEGDNFVRRGKYKGWDPMIFHGIKLAGKTFGIIGTGRIGADVARRAARGFEMKVIYYDIVRNDALEKDFGAAFKRTAEEVLREADIVSIHVPLTKETTHLLGSERLAMMKRGAFLVNTSRGKVIDEAALVEALRTGKIAGAGLDVFEKEPKFAKGLTKLPNVVLTPHIASATKEARFDMARMAAENIIAALAGKTPPNAVQI</sequence>
<dbReference type="CDD" id="cd05301">
    <property type="entry name" value="GDH"/>
    <property type="match status" value="1"/>
</dbReference>
<dbReference type="InterPro" id="IPR050223">
    <property type="entry name" value="D-isomer_2-hydroxyacid_DH"/>
</dbReference>
<dbReference type="GO" id="GO:0051287">
    <property type="term" value="F:NAD binding"/>
    <property type="evidence" value="ECO:0007669"/>
    <property type="project" value="InterPro"/>
</dbReference>
<dbReference type="FunFam" id="3.40.50.720:FF:000203">
    <property type="entry name" value="D-3-phosphoglycerate dehydrogenase (SerA)"/>
    <property type="match status" value="1"/>
</dbReference>
<evidence type="ECO:0008006" key="9">
    <source>
        <dbReference type="Google" id="ProtNLM"/>
    </source>
</evidence>
<dbReference type="GO" id="GO:0005829">
    <property type="term" value="C:cytosol"/>
    <property type="evidence" value="ECO:0007669"/>
    <property type="project" value="TreeGrafter"/>
</dbReference>
<keyword evidence="2 4" id="KW-0560">Oxidoreductase</keyword>
<dbReference type="Pfam" id="PF00389">
    <property type="entry name" value="2-Hacid_dh"/>
    <property type="match status" value="1"/>
</dbReference>
<evidence type="ECO:0000259" key="6">
    <source>
        <dbReference type="Pfam" id="PF02826"/>
    </source>
</evidence>
<proteinExistence type="inferred from homology"/>
<dbReference type="PANTHER" id="PTHR10996:SF283">
    <property type="entry name" value="GLYOXYLATE_HYDROXYPYRUVATE REDUCTASE B"/>
    <property type="match status" value="1"/>
</dbReference>
<evidence type="ECO:0000256" key="3">
    <source>
        <dbReference type="ARBA" id="ARBA00023027"/>
    </source>
</evidence>
<dbReference type="EMBL" id="MHRJ01000051">
    <property type="protein sequence ID" value="OHA21154.1"/>
    <property type="molecule type" value="Genomic_DNA"/>
</dbReference>
<evidence type="ECO:0000313" key="8">
    <source>
        <dbReference type="Proteomes" id="UP000176493"/>
    </source>
</evidence>
<evidence type="ECO:0000256" key="4">
    <source>
        <dbReference type="RuleBase" id="RU003719"/>
    </source>
</evidence>
<dbReference type="Pfam" id="PF02826">
    <property type="entry name" value="2-Hacid_dh_C"/>
    <property type="match status" value="1"/>
</dbReference>
<evidence type="ECO:0000256" key="1">
    <source>
        <dbReference type="ARBA" id="ARBA00005854"/>
    </source>
</evidence>
<name>A0A1G2MBS0_9BACT</name>
<dbReference type="InterPro" id="IPR029753">
    <property type="entry name" value="D-isomer_DH_CS"/>
</dbReference>
<dbReference type="PROSITE" id="PS00671">
    <property type="entry name" value="D_2_HYDROXYACID_DH_3"/>
    <property type="match status" value="1"/>
</dbReference>
<evidence type="ECO:0000313" key="7">
    <source>
        <dbReference type="EMBL" id="OHA21154.1"/>
    </source>
</evidence>
<protein>
    <recommendedName>
        <fullName evidence="9">D-glycerate dehydrogenase</fullName>
    </recommendedName>
</protein>
<dbReference type="SUPFAM" id="SSF51735">
    <property type="entry name" value="NAD(P)-binding Rossmann-fold domains"/>
    <property type="match status" value="1"/>
</dbReference>
<dbReference type="Proteomes" id="UP000176493">
    <property type="component" value="Unassembled WGS sequence"/>
</dbReference>
<gene>
    <name evidence="7" type="ORF">A2W52_00735</name>
</gene>
<keyword evidence="3" id="KW-0520">NAD</keyword>
<comment type="similarity">
    <text evidence="1 4">Belongs to the D-isomer specific 2-hydroxyacid dehydrogenase family.</text>
</comment>
<dbReference type="InterPro" id="IPR006140">
    <property type="entry name" value="D-isomer_DH_NAD-bd"/>
</dbReference>
<feature type="domain" description="D-isomer specific 2-hydroxyacid dehydrogenase catalytic" evidence="5">
    <location>
        <begin position="6"/>
        <end position="323"/>
    </location>
</feature>
<dbReference type="PANTHER" id="PTHR10996">
    <property type="entry name" value="2-HYDROXYACID DEHYDROGENASE-RELATED"/>
    <property type="match status" value="1"/>
</dbReference>